<proteinExistence type="predicted"/>
<comment type="caution">
    <text evidence="1">The sequence shown here is derived from an EMBL/GenBank/DDBJ whole genome shotgun (WGS) entry which is preliminary data.</text>
</comment>
<evidence type="ECO:0000313" key="1">
    <source>
        <dbReference type="EMBL" id="KAJ6853530.1"/>
    </source>
</evidence>
<gene>
    <name evidence="1" type="ORF">M6B38_249555</name>
</gene>
<keyword evidence="2" id="KW-1185">Reference proteome</keyword>
<reference evidence="1" key="1">
    <citation type="journal article" date="2023" name="GigaByte">
        <title>Genome assembly of the bearded iris, Iris pallida Lam.</title>
        <authorList>
            <person name="Bruccoleri R.E."/>
            <person name="Oakeley E.J."/>
            <person name="Faust A.M.E."/>
            <person name="Altorfer M."/>
            <person name="Dessus-Babus S."/>
            <person name="Burckhardt D."/>
            <person name="Oertli M."/>
            <person name="Naumann U."/>
            <person name="Petersen F."/>
            <person name="Wong J."/>
        </authorList>
    </citation>
    <scope>NUCLEOTIDE SEQUENCE</scope>
    <source>
        <strain evidence="1">GSM-AAB239-AS_SAM_17_03QT</strain>
    </source>
</reference>
<reference evidence="1" key="2">
    <citation type="submission" date="2023-04" db="EMBL/GenBank/DDBJ databases">
        <authorList>
            <person name="Bruccoleri R.E."/>
            <person name="Oakeley E.J."/>
            <person name="Faust A.-M."/>
            <person name="Dessus-Babus S."/>
            <person name="Altorfer M."/>
            <person name="Burckhardt D."/>
            <person name="Oertli M."/>
            <person name="Naumann U."/>
            <person name="Petersen F."/>
            <person name="Wong J."/>
        </authorList>
    </citation>
    <scope>NUCLEOTIDE SEQUENCE</scope>
    <source>
        <strain evidence="1">GSM-AAB239-AS_SAM_17_03QT</strain>
        <tissue evidence="1">Leaf</tissue>
    </source>
</reference>
<keyword evidence="1" id="KW-0418">Kinase</keyword>
<dbReference type="Proteomes" id="UP001140949">
    <property type="component" value="Unassembled WGS sequence"/>
</dbReference>
<protein>
    <submittedName>
        <fullName evidence="1">Proline-rich receptor-like protein kinase PERK13</fullName>
    </submittedName>
</protein>
<dbReference type="AlphaFoldDB" id="A0AAX6IJP3"/>
<keyword evidence="1" id="KW-0808">Transferase</keyword>
<evidence type="ECO:0000313" key="2">
    <source>
        <dbReference type="Proteomes" id="UP001140949"/>
    </source>
</evidence>
<accession>A0AAX6IJP3</accession>
<dbReference type="GO" id="GO:0016301">
    <property type="term" value="F:kinase activity"/>
    <property type="evidence" value="ECO:0007669"/>
    <property type="project" value="UniProtKB-KW"/>
</dbReference>
<name>A0AAX6IJP3_IRIPA</name>
<keyword evidence="1" id="KW-0675">Receptor</keyword>
<organism evidence="1 2">
    <name type="scientific">Iris pallida</name>
    <name type="common">Sweet iris</name>
    <dbReference type="NCBI Taxonomy" id="29817"/>
    <lineage>
        <taxon>Eukaryota</taxon>
        <taxon>Viridiplantae</taxon>
        <taxon>Streptophyta</taxon>
        <taxon>Embryophyta</taxon>
        <taxon>Tracheophyta</taxon>
        <taxon>Spermatophyta</taxon>
        <taxon>Magnoliopsida</taxon>
        <taxon>Liliopsida</taxon>
        <taxon>Asparagales</taxon>
        <taxon>Iridaceae</taxon>
        <taxon>Iridoideae</taxon>
        <taxon>Irideae</taxon>
        <taxon>Iris</taxon>
    </lineage>
</organism>
<sequence length="81" mass="8650">MIRIRKVLASWTRRHGNGNGSVVVRPGGNIGVDAGGDAFWLVVVVNTVVQGGAMAMLGIGGTRCRVFVEQEIGCFPYIFKS</sequence>
<dbReference type="EMBL" id="JANAVB010000598">
    <property type="protein sequence ID" value="KAJ6853530.1"/>
    <property type="molecule type" value="Genomic_DNA"/>
</dbReference>